<keyword evidence="6" id="KW-0406">Ion transport</keyword>
<keyword evidence="4" id="KW-0138">CF(0)</keyword>
<evidence type="ECO:0000313" key="11">
    <source>
        <dbReference type="Proteomes" id="UP000011668"/>
    </source>
</evidence>
<comment type="caution">
    <text evidence="10">The sequence shown here is derived from an EMBL/GenBank/DDBJ whole genome shotgun (WGS) entry which is preliminary data.</text>
</comment>
<keyword evidence="7" id="KW-0496">Mitochondrion</keyword>
<dbReference type="OrthoDB" id="437at2759"/>
<evidence type="ECO:0000313" key="10">
    <source>
        <dbReference type="EMBL" id="ELU40376.1"/>
    </source>
</evidence>
<dbReference type="EMBL" id="AFRT01001439">
    <property type="protein sequence ID" value="ELU40376.1"/>
    <property type="molecule type" value="Genomic_DNA"/>
</dbReference>
<keyword evidence="5" id="KW-0375">Hydrogen ion transport</keyword>
<gene>
    <name evidence="10" type="ORF">AG1IA_05592</name>
</gene>
<reference evidence="10 11" key="1">
    <citation type="journal article" date="2013" name="Nat. Commun.">
        <title>The evolution and pathogenic mechanisms of the rice sheath blight pathogen.</title>
        <authorList>
            <person name="Zheng A."/>
            <person name="Lin R."/>
            <person name="Xu L."/>
            <person name="Qin P."/>
            <person name="Tang C."/>
            <person name="Ai P."/>
            <person name="Zhang D."/>
            <person name="Liu Y."/>
            <person name="Sun Z."/>
            <person name="Feng H."/>
            <person name="Wang Y."/>
            <person name="Chen Y."/>
            <person name="Liang X."/>
            <person name="Fu R."/>
            <person name="Li Q."/>
            <person name="Zhang J."/>
            <person name="Yu X."/>
            <person name="Xie Z."/>
            <person name="Ding L."/>
            <person name="Guan P."/>
            <person name="Tang J."/>
            <person name="Liang Y."/>
            <person name="Wang S."/>
            <person name="Deng Q."/>
            <person name="Li S."/>
            <person name="Zhu J."/>
            <person name="Wang L."/>
            <person name="Liu H."/>
            <person name="Li P."/>
        </authorList>
    </citation>
    <scope>NUCLEOTIDE SEQUENCE [LARGE SCALE GENOMIC DNA]</scope>
    <source>
        <strain evidence="11">AG-1 IA</strain>
    </source>
</reference>
<evidence type="ECO:0000256" key="1">
    <source>
        <dbReference type="ARBA" id="ARBA00004325"/>
    </source>
</evidence>
<dbReference type="InterPro" id="IPR006808">
    <property type="entry name" value="ATP_synth_F0_gsu_mt"/>
</dbReference>
<evidence type="ECO:0000256" key="6">
    <source>
        <dbReference type="ARBA" id="ARBA00023065"/>
    </source>
</evidence>
<proteinExistence type="inferred from homology"/>
<name>L8WQH2_THACA</name>
<protein>
    <submittedName>
        <fullName evidence="10">ATP synthase g subunit domain-containing protein</fullName>
    </submittedName>
</protein>
<evidence type="ECO:0000256" key="9">
    <source>
        <dbReference type="ARBA" id="ARBA00023310"/>
    </source>
</evidence>
<evidence type="ECO:0000256" key="2">
    <source>
        <dbReference type="ARBA" id="ARBA00005699"/>
    </source>
</evidence>
<dbReference type="STRING" id="983506.L8WQH2"/>
<dbReference type="Proteomes" id="UP000011668">
    <property type="component" value="Unassembled WGS sequence"/>
</dbReference>
<keyword evidence="8" id="KW-0472">Membrane</keyword>
<comment type="similarity">
    <text evidence="2">Belongs to the ATPase g subunit family.</text>
</comment>
<evidence type="ECO:0000256" key="8">
    <source>
        <dbReference type="ARBA" id="ARBA00023136"/>
    </source>
</evidence>
<dbReference type="HOGENOM" id="CLU_1251420_0_0_1"/>
<organism evidence="10 11">
    <name type="scientific">Thanatephorus cucumeris (strain AG1-IA)</name>
    <name type="common">Rice sheath blight fungus</name>
    <name type="synonym">Rhizoctonia solani</name>
    <dbReference type="NCBI Taxonomy" id="983506"/>
    <lineage>
        <taxon>Eukaryota</taxon>
        <taxon>Fungi</taxon>
        <taxon>Dikarya</taxon>
        <taxon>Basidiomycota</taxon>
        <taxon>Agaricomycotina</taxon>
        <taxon>Agaricomycetes</taxon>
        <taxon>Cantharellales</taxon>
        <taxon>Ceratobasidiaceae</taxon>
        <taxon>Rhizoctonia</taxon>
        <taxon>Rhizoctonia solani AG-1</taxon>
    </lineage>
</organism>
<keyword evidence="11" id="KW-1185">Reference proteome</keyword>
<evidence type="ECO:0000256" key="4">
    <source>
        <dbReference type="ARBA" id="ARBA00022547"/>
    </source>
</evidence>
<evidence type="ECO:0000256" key="5">
    <source>
        <dbReference type="ARBA" id="ARBA00022781"/>
    </source>
</evidence>
<dbReference type="GO" id="GO:0045259">
    <property type="term" value="C:proton-transporting ATP synthase complex"/>
    <property type="evidence" value="ECO:0007669"/>
    <property type="project" value="UniProtKB-KW"/>
</dbReference>
<accession>L8WQH2</accession>
<sequence>MFRTQVFRAGLRIQKANVRQASTKSAQETAQQALSVAQKQAEKALEVSKQVGGRVGERVGGWLRRDGIAYREPVTYNLAVARAFLRQVYVAEGLAPPTSVEAFTSAYRTLLERAKNPAYWREIAQSGEWAKVALYGVEAYGIFHIGEITGCDFQVNASKGVSREYPAPLLPHVARVSLHGQGSSVRFPASGDGELGVVKIPYSTYGLHVRIRRSEAHGPVR</sequence>
<keyword evidence="3" id="KW-0813">Transport</keyword>
<evidence type="ECO:0000256" key="3">
    <source>
        <dbReference type="ARBA" id="ARBA00022448"/>
    </source>
</evidence>
<dbReference type="AlphaFoldDB" id="L8WQH2"/>
<keyword evidence="9" id="KW-0066">ATP synthesis</keyword>
<dbReference type="Pfam" id="PF04718">
    <property type="entry name" value="ATP-synt_G"/>
    <property type="match status" value="1"/>
</dbReference>
<comment type="subcellular location">
    <subcellularLocation>
        <location evidence="1">Mitochondrion membrane</location>
    </subcellularLocation>
</comment>
<dbReference type="GO" id="GO:0015986">
    <property type="term" value="P:proton motive force-driven ATP synthesis"/>
    <property type="evidence" value="ECO:0007669"/>
    <property type="project" value="InterPro"/>
</dbReference>
<dbReference type="GO" id="GO:0031966">
    <property type="term" value="C:mitochondrial membrane"/>
    <property type="evidence" value="ECO:0007669"/>
    <property type="project" value="UniProtKB-SubCell"/>
</dbReference>
<evidence type="ECO:0000256" key="7">
    <source>
        <dbReference type="ARBA" id="ARBA00023128"/>
    </source>
</evidence>
<dbReference type="GO" id="GO:0015078">
    <property type="term" value="F:proton transmembrane transporter activity"/>
    <property type="evidence" value="ECO:0007669"/>
    <property type="project" value="InterPro"/>
</dbReference>